<evidence type="ECO:0000256" key="6">
    <source>
        <dbReference type="ARBA" id="ARBA00022989"/>
    </source>
</evidence>
<keyword evidence="11" id="KW-1185">Reference proteome</keyword>
<evidence type="ECO:0000259" key="9">
    <source>
        <dbReference type="Pfam" id="PF00482"/>
    </source>
</evidence>
<evidence type="ECO:0000256" key="4">
    <source>
        <dbReference type="ARBA" id="ARBA00022519"/>
    </source>
</evidence>
<name>A0ABT7XUR5_9NEIS</name>
<evidence type="ECO:0000256" key="2">
    <source>
        <dbReference type="ARBA" id="ARBA00005745"/>
    </source>
</evidence>
<keyword evidence="7 8" id="KW-0472">Membrane</keyword>
<proteinExistence type="inferred from homology"/>
<feature type="transmembrane region" description="Helical" evidence="8">
    <location>
        <begin position="257"/>
        <end position="277"/>
    </location>
</feature>
<dbReference type="PRINTS" id="PR00812">
    <property type="entry name" value="BCTERIALGSPF"/>
</dbReference>
<feature type="transmembrane region" description="Helical" evidence="8">
    <location>
        <begin position="379"/>
        <end position="399"/>
    </location>
</feature>
<dbReference type="InterPro" id="IPR018076">
    <property type="entry name" value="T2SS_GspF_dom"/>
</dbReference>
<accession>A0ABT7XUR5</accession>
<evidence type="ECO:0000256" key="7">
    <source>
        <dbReference type="ARBA" id="ARBA00023136"/>
    </source>
</evidence>
<keyword evidence="5 8" id="KW-0812">Transmembrane</keyword>
<gene>
    <name evidence="10" type="ORF">QU481_20865</name>
</gene>
<evidence type="ECO:0000313" key="10">
    <source>
        <dbReference type="EMBL" id="MDN0077289.1"/>
    </source>
</evidence>
<evidence type="ECO:0000313" key="11">
    <source>
        <dbReference type="Proteomes" id="UP001168540"/>
    </source>
</evidence>
<feature type="domain" description="Type II secretion system protein GspF" evidence="9">
    <location>
        <begin position="72"/>
        <end position="195"/>
    </location>
</feature>
<keyword evidence="4" id="KW-0997">Cell inner membrane</keyword>
<dbReference type="InterPro" id="IPR042094">
    <property type="entry name" value="T2SS_GspF_sf"/>
</dbReference>
<evidence type="ECO:0000256" key="5">
    <source>
        <dbReference type="ARBA" id="ARBA00022692"/>
    </source>
</evidence>
<comment type="subcellular location">
    <subcellularLocation>
        <location evidence="1">Cell inner membrane</location>
        <topology evidence="1">Multi-pass membrane protein</topology>
    </subcellularLocation>
</comment>
<dbReference type="PANTHER" id="PTHR30012">
    <property type="entry name" value="GENERAL SECRETION PATHWAY PROTEIN"/>
    <property type="match status" value="1"/>
</dbReference>
<dbReference type="InterPro" id="IPR003004">
    <property type="entry name" value="GspF/PilC"/>
</dbReference>
<dbReference type="Pfam" id="PF00482">
    <property type="entry name" value="T2SSF"/>
    <property type="match status" value="2"/>
</dbReference>
<evidence type="ECO:0000256" key="8">
    <source>
        <dbReference type="SAM" id="Phobius"/>
    </source>
</evidence>
<keyword evidence="3" id="KW-1003">Cell membrane</keyword>
<feature type="transmembrane region" description="Helical" evidence="8">
    <location>
        <begin position="225"/>
        <end position="245"/>
    </location>
</feature>
<feature type="domain" description="Type II secretion system protein GspF" evidence="9">
    <location>
        <begin position="276"/>
        <end position="398"/>
    </location>
</feature>
<reference evidence="10" key="1">
    <citation type="submission" date="2023-06" db="EMBL/GenBank/DDBJ databases">
        <authorList>
            <person name="Zhang S."/>
        </authorList>
    </citation>
    <scope>NUCLEOTIDE SEQUENCE</scope>
    <source>
        <strain evidence="10">SG2303</strain>
    </source>
</reference>
<dbReference type="PANTHER" id="PTHR30012:SF7">
    <property type="entry name" value="PROTEIN TRANSPORT PROTEIN HOFC HOMOLOG"/>
    <property type="match status" value="1"/>
</dbReference>
<comment type="caution">
    <text evidence="10">The sequence shown here is derived from an EMBL/GenBank/DDBJ whole genome shotgun (WGS) entry which is preliminary data.</text>
</comment>
<organism evidence="10 11">
    <name type="scientific">Crenobacter oryzisoli</name>
    <dbReference type="NCBI Taxonomy" id="3056844"/>
    <lineage>
        <taxon>Bacteria</taxon>
        <taxon>Pseudomonadati</taxon>
        <taxon>Pseudomonadota</taxon>
        <taxon>Betaproteobacteria</taxon>
        <taxon>Neisseriales</taxon>
        <taxon>Neisseriaceae</taxon>
        <taxon>Crenobacter</taxon>
    </lineage>
</organism>
<dbReference type="Proteomes" id="UP001168540">
    <property type="component" value="Unassembled WGS sequence"/>
</dbReference>
<evidence type="ECO:0000256" key="1">
    <source>
        <dbReference type="ARBA" id="ARBA00004429"/>
    </source>
</evidence>
<dbReference type="Gene3D" id="1.20.81.30">
    <property type="entry name" value="Type II secretion system (T2SS), domain F"/>
    <property type="match status" value="2"/>
</dbReference>
<protein>
    <submittedName>
        <fullName evidence="10">Type II secretion system F family protein</fullName>
    </submittedName>
</protein>
<sequence>MVRFLRKLRQYSPLWEWEGRDPLDRPVRGEIRAGSDTVAKVLLRRQGVQIVSVRRRRSSFERRITEKDIVLFTRQLATMLKAGLPLLQAFELSARAQGNPAASRMLLEVRADLESGVSLTEAFRKRPHYFDRLFCSLVAAGEAGGVLDVLLSKLASYKEKTLALKAKTRAALIYPSTIVVVSFVITAVMMGVVVPAFKALFASFGADLPLPTLMLISLSDLCVRWGWGIVVIVLAVGAGLWFMFRRSPRLVERFDRMLLRLPVLGGIVLKAIMVRWARTLATLITAGVPLLEALDSVGGAAGNRVYEVATRQIQADISSGSSLYQAMRRSGLFPNMALQMASTGEESGSLDAMLGKAADFYEDEVDNAVASLSSLLEPAIMVVLGVLIGGFILAMYLPIFKMGQVVG</sequence>
<keyword evidence="6 8" id="KW-1133">Transmembrane helix</keyword>
<dbReference type="EMBL" id="JAUEDK010000060">
    <property type="protein sequence ID" value="MDN0077289.1"/>
    <property type="molecule type" value="Genomic_DNA"/>
</dbReference>
<feature type="transmembrane region" description="Helical" evidence="8">
    <location>
        <begin position="171"/>
        <end position="193"/>
    </location>
</feature>
<evidence type="ECO:0000256" key="3">
    <source>
        <dbReference type="ARBA" id="ARBA00022475"/>
    </source>
</evidence>
<comment type="similarity">
    <text evidence="2">Belongs to the GSP F family.</text>
</comment>